<evidence type="ECO:0000313" key="2">
    <source>
        <dbReference type="Proteomes" id="UP000887159"/>
    </source>
</evidence>
<dbReference type="Proteomes" id="UP000887159">
    <property type="component" value="Unassembled WGS sequence"/>
</dbReference>
<evidence type="ECO:0000313" key="1">
    <source>
        <dbReference type="EMBL" id="GFX99364.1"/>
    </source>
</evidence>
<dbReference type="EMBL" id="BMAU01021209">
    <property type="protein sequence ID" value="GFX99364.1"/>
    <property type="molecule type" value="Genomic_DNA"/>
</dbReference>
<protein>
    <submittedName>
        <fullName evidence="1">Uncharacterized protein</fullName>
    </submittedName>
</protein>
<dbReference type="AlphaFoldDB" id="A0A8X6RV53"/>
<reference evidence="1" key="1">
    <citation type="submission" date="2020-08" db="EMBL/GenBank/DDBJ databases">
        <title>Multicomponent nature underlies the extraordinary mechanical properties of spider dragline silk.</title>
        <authorList>
            <person name="Kono N."/>
            <person name="Nakamura H."/>
            <person name="Mori M."/>
            <person name="Yoshida Y."/>
            <person name="Ohtoshi R."/>
            <person name="Malay A.D."/>
            <person name="Moran D.A.P."/>
            <person name="Tomita M."/>
            <person name="Numata K."/>
            <person name="Arakawa K."/>
        </authorList>
    </citation>
    <scope>NUCLEOTIDE SEQUENCE</scope>
</reference>
<keyword evidence="2" id="KW-1185">Reference proteome</keyword>
<comment type="caution">
    <text evidence="1">The sequence shown here is derived from an EMBL/GenBank/DDBJ whole genome shotgun (WGS) entry which is preliminary data.</text>
</comment>
<accession>A0A8X6RV53</accession>
<gene>
    <name evidence="1" type="ORF">TNCV_1550281</name>
</gene>
<organism evidence="1 2">
    <name type="scientific">Trichonephila clavipes</name>
    <name type="common">Golden silk orbweaver</name>
    <name type="synonym">Nephila clavipes</name>
    <dbReference type="NCBI Taxonomy" id="2585209"/>
    <lineage>
        <taxon>Eukaryota</taxon>
        <taxon>Metazoa</taxon>
        <taxon>Ecdysozoa</taxon>
        <taxon>Arthropoda</taxon>
        <taxon>Chelicerata</taxon>
        <taxon>Arachnida</taxon>
        <taxon>Araneae</taxon>
        <taxon>Araneomorphae</taxon>
        <taxon>Entelegynae</taxon>
        <taxon>Araneoidea</taxon>
        <taxon>Nephilidae</taxon>
        <taxon>Trichonephila</taxon>
    </lineage>
</organism>
<name>A0A8X6RV53_TRICX</name>
<proteinExistence type="predicted"/>
<sequence length="72" mass="7984">MYHRPAERCILEDIMAAVAFGANYCLICTHTVSKYQLSLQTMSGRGSMVAMVTNASLTRHGFESDQCRITPV</sequence>